<feature type="domain" description="Ketopantoate reductase C-terminal" evidence="7">
    <location>
        <begin position="197"/>
        <end position="315"/>
    </location>
</feature>
<protein>
    <recommendedName>
        <fullName evidence="4">2-dehydropantoate 2-reductase</fullName>
        <ecNumber evidence="4">1.1.1.169</ecNumber>
    </recommendedName>
    <alternativeName>
        <fullName evidence="4">Ketopantoate reductase</fullName>
    </alternativeName>
</protein>
<dbReference type="InterPro" id="IPR008927">
    <property type="entry name" value="6-PGluconate_DH-like_C_sf"/>
</dbReference>
<evidence type="ECO:0000256" key="2">
    <source>
        <dbReference type="ARBA" id="ARBA00022857"/>
    </source>
</evidence>
<evidence type="ECO:0000259" key="7">
    <source>
        <dbReference type="Pfam" id="PF08546"/>
    </source>
</evidence>
<evidence type="ECO:0000256" key="4">
    <source>
        <dbReference type="RuleBase" id="RU362068"/>
    </source>
</evidence>
<dbReference type="InterPro" id="IPR013332">
    <property type="entry name" value="KPR_N"/>
</dbReference>
<evidence type="ECO:0000313" key="9">
    <source>
        <dbReference type="Proteomes" id="UP000234275"/>
    </source>
</evidence>
<evidence type="ECO:0000259" key="6">
    <source>
        <dbReference type="Pfam" id="PF02558"/>
    </source>
</evidence>
<dbReference type="GO" id="GO:0015940">
    <property type="term" value="P:pantothenate biosynthetic process"/>
    <property type="evidence" value="ECO:0007669"/>
    <property type="project" value="InterPro"/>
</dbReference>
<dbReference type="InterPro" id="IPR013328">
    <property type="entry name" value="6PGD_dom2"/>
</dbReference>
<dbReference type="GO" id="GO:0005737">
    <property type="term" value="C:cytoplasm"/>
    <property type="evidence" value="ECO:0007669"/>
    <property type="project" value="TreeGrafter"/>
</dbReference>
<comment type="caution">
    <text evidence="8">The sequence shown here is derived from an EMBL/GenBank/DDBJ whole genome shotgun (WGS) entry which is preliminary data.</text>
</comment>
<dbReference type="GO" id="GO:0008677">
    <property type="term" value="F:2-dehydropantoate 2-reductase activity"/>
    <property type="evidence" value="ECO:0007669"/>
    <property type="project" value="UniProtKB-EC"/>
</dbReference>
<keyword evidence="5" id="KW-0732">Signal</keyword>
<evidence type="ECO:0000256" key="5">
    <source>
        <dbReference type="SAM" id="SignalP"/>
    </source>
</evidence>
<organism evidence="8 9">
    <name type="scientific">Aspergillus steynii IBT 23096</name>
    <dbReference type="NCBI Taxonomy" id="1392250"/>
    <lineage>
        <taxon>Eukaryota</taxon>
        <taxon>Fungi</taxon>
        <taxon>Dikarya</taxon>
        <taxon>Ascomycota</taxon>
        <taxon>Pezizomycotina</taxon>
        <taxon>Eurotiomycetes</taxon>
        <taxon>Eurotiomycetidae</taxon>
        <taxon>Eurotiales</taxon>
        <taxon>Aspergillaceae</taxon>
        <taxon>Aspergillus</taxon>
        <taxon>Aspergillus subgen. Circumdati</taxon>
    </lineage>
</organism>
<feature type="domain" description="Ketopantoate reductase N-terminal" evidence="6">
    <location>
        <begin position="6"/>
        <end position="161"/>
    </location>
</feature>
<dbReference type="STRING" id="1392250.A0A2I2GKZ3"/>
<evidence type="ECO:0000256" key="1">
    <source>
        <dbReference type="ARBA" id="ARBA00007870"/>
    </source>
</evidence>
<dbReference type="InterPro" id="IPR013752">
    <property type="entry name" value="KPA_reductase"/>
</dbReference>
<feature type="chain" id="PRO_5014115569" description="2-dehydropantoate 2-reductase" evidence="5">
    <location>
        <begin position="20"/>
        <end position="330"/>
    </location>
</feature>
<accession>A0A2I2GKZ3</accession>
<dbReference type="NCBIfam" id="TIGR00745">
    <property type="entry name" value="apbA_panE"/>
    <property type="match status" value="1"/>
</dbReference>
<dbReference type="PANTHER" id="PTHR21708:SF30">
    <property type="entry name" value="2-DEHYDROPANTOATE 2-REDUCTASE-RELATED"/>
    <property type="match status" value="1"/>
</dbReference>
<dbReference type="SUPFAM" id="SSF48179">
    <property type="entry name" value="6-phosphogluconate dehydrogenase C-terminal domain-like"/>
    <property type="match status" value="1"/>
</dbReference>
<name>A0A2I2GKZ3_9EURO</name>
<dbReference type="FunFam" id="1.10.1040.10:FF:000017">
    <property type="entry name" value="2-dehydropantoate 2-reductase"/>
    <property type="match status" value="1"/>
</dbReference>
<proteinExistence type="inferred from homology"/>
<dbReference type="Pfam" id="PF08546">
    <property type="entry name" value="ApbA_C"/>
    <property type="match status" value="1"/>
</dbReference>
<keyword evidence="2 4" id="KW-0521">NADP</keyword>
<reference evidence="8 9" key="1">
    <citation type="submission" date="2016-12" db="EMBL/GenBank/DDBJ databases">
        <title>The genomes of Aspergillus section Nigri reveals drivers in fungal speciation.</title>
        <authorList>
            <consortium name="DOE Joint Genome Institute"/>
            <person name="Vesth T.C."/>
            <person name="Nybo J."/>
            <person name="Theobald S."/>
            <person name="Brandl J."/>
            <person name="Frisvad J.C."/>
            <person name="Nielsen K.F."/>
            <person name="Lyhne E.K."/>
            <person name="Kogle M.E."/>
            <person name="Kuo A."/>
            <person name="Riley R."/>
            <person name="Clum A."/>
            <person name="Nolan M."/>
            <person name="Lipzen A."/>
            <person name="Salamov A."/>
            <person name="Henrissat B."/>
            <person name="Wiebenga A."/>
            <person name="De Vries R.P."/>
            <person name="Grigoriev I.V."/>
            <person name="Mortensen U.H."/>
            <person name="Andersen M.R."/>
            <person name="Baker S.E."/>
        </authorList>
    </citation>
    <scope>NUCLEOTIDE SEQUENCE [LARGE SCALE GENOMIC DNA]</scope>
    <source>
        <strain evidence="8 9">IBT 23096</strain>
    </source>
</reference>
<dbReference type="InterPro" id="IPR036291">
    <property type="entry name" value="NAD(P)-bd_dom_sf"/>
</dbReference>
<dbReference type="AlphaFoldDB" id="A0A2I2GKZ3"/>
<dbReference type="VEuPathDB" id="FungiDB:P170DRAFT_445268"/>
<keyword evidence="9" id="KW-1185">Reference proteome</keyword>
<dbReference type="Gene3D" id="3.40.50.720">
    <property type="entry name" value="NAD(P)-binding Rossmann-like Domain"/>
    <property type="match status" value="1"/>
</dbReference>
<dbReference type="OrthoDB" id="3609at2759"/>
<gene>
    <name evidence="8" type="ORF">P170DRAFT_445268</name>
</gene>
<dbReference type="GeneID" id="36558389"/>
<dbReference type="SUPFAM" id="SSF51735">
    <property type="entry name" value="NAD(P)-binding Rossmann-fold domains"/>
    <property type="match status" value="1"/>
</dbReference>
<comment type="similarity">
    <text evidence="1 4">Belongs to the ketopantoate reductase family.</text>
</comment>
<dbReference type="InterPro" id="IPR051402">
    <property type="entry name" value="KPR-Related"/>
</dbReference>
<dbReference type="Pfam" id="PF02558">
    <property type="entry name" value="ApbA"/>
    <property type="match status" value="1"/>
</dbReference>
<dbReference type="Proteomes" id="UP000234275">
    <property type="component" value="Unassembled WGS sequence"/>
</dbReference>
<sequence length="330" mass="35676">MAKSRILLVGCGGIGTVAALNLEAGNRAEVTCVLRSNHAAVLQKGFAIESCDHGSVAHWRPTQVLDAVPSHPSPPFDYIVCCTKNIPDAPPSLCDLIAPAVAPGQTSIVLIQNGVNIERPFIARFPDNLVLSGVSRTDAHEITPGTIQHKQPDSLDVGAFPHPSIPLARQENVAREFVRIYSAGGKTNCRYDGHVALSRWQKLVYNACLNPICALTGLDTGTLQLDRQSMETLVRPAMREVIQVAAALGHRLPEDVIETTIASNPVEKRISPSMLVDLRKGNLIEHENLLGEVVREADAIGIQTPTLTMLYNLCCAVQLRTKQSRGLISI</sequence>
<dbReference type="InterPro" id="IPR003710">
    <property type="entry name" value="ApbA"/>
</dbReference>
<dbReference type="EMBL" id="MSFO01000002">
    <property type="protein sequence ID" value="PLB53544.1"/>
    <property type="molecule type" value="Genomic_DNA"/>
</dbReference>
<comment type="function">
    <text evidence="4">Catalyzes the NADPH-dependent reduction of ketopantoate into pantoic acid.</text>
</comment>
<comment type="catalytic activity">
    <reaction evidence="4">
        <text>(R)-pantoate + NADP(+) = 2-dehydropantoate + NADPH + H(+)</text>
        <dbReference type="Rhea" id="RHEA:16233"/>
        <dbReference type="ChEBI" id="CHEBI:11561"/>
        <dbReference type="ChEBI" id="CHEBI:15378"/>
        <dbReference type="ChEBI" id="CHEBI:15980"/>
        <dbReference type="ChEBI" id="CHEBI:57783"/>
        <dbReference type="ChEBI" id="CHEBI:58349"/>
        <dbReference type="EC" id="1.1.1.169"/>
    </reaction>
</comment>
<evidence type="ECO:0000256" key="3">
    <source>
        <dbReference type="ARBA" id="ARBA00023002"/>
    </source>
</evidence>
<dbReference type="EC" id="1.1.1.169" evidence="4"/>
<dbReference type="RefSeq" id="XP_024708846.1">
    <property type="nucleotide sequence ID" value="XM_024850690.1"/>
</dbReference>
<dbReference type="Gene3D" id="1.10.1040.10">
    <property type="entry name" value="N-(1-d-carboxylethyl)-l-norvaline Dehydrogenase, domain 2"/>
    <property type="match status" value="1"/>
</dbReference>
<evidence type="ECO:0000313" key="8">
    <source>
        <dbReference type="EMBL" id="PLB53544.1"/>
    </source>
</evidence>
<feature type="signal peptide" evidence="5">
    <location>
        <begin position="1"/>
        <end position="19"/>
    </location>
</feature>
<keyword evidence="3 4" id="KW-0560">Oxidoreductase</keyword>
<dbReference type="PANTHER" id="PTHR21708">
    <property type="entry name" value="PROBABLE 2-DEHYDROPANTOATE 2-REDUCTASE"/>
    <property type="match status" value="1"/>
</dbReference>